<dbReference type="VEuPathDB" id="TriTrypDB:BSAL_68755"/>
<dbReference type="Proteomes" id="UP000051952">
    <property type="component" value="Unassembled WGS sequence"/>
</dbReference>
<gene>
    <name evidence="1" type="ORF">BSAL_68755</name>
</gene>
<accession>A0A0S4IQW3</accession>
<dbReference type="AlphaFoldDB" id="A0A0S4IQW3"/>
<protein>
    <submittedName>
        <fullName evidence="1">Uncharacterized protein</fullName>
    </submittedName>
</protein>
<name>A0A0S4IQW3_BODSA</name>
<evidence type="ECO:0000313" key="1">
    <source>
        <dbReference type="EMBL" id="CUF99184.1"/>
    </source>
</evidence>
<dbReference type="EMBL" id="CYKH01000481">
    <property type="protein sequence ID" value="CUF99184.1"/>
    <property type="molecule type" value="Genomic_DNA"/>
</dbReference>
<organism evidence="1 2">
    <name type="scientific">Bodo saltans</name>
    <name type="common">Flagellated protozoan</name>
    <dbReference type="NCBI Taxonomy" id="75058"/>
    <lineage>
        <taxon>Eukaryota</taxon>
        <taxon>Discoba</taxon>
        <taxon>Euglenozoa</taxon>
        <taxon>Kinetoplastea</taxon>
        <taxon>Metakinetoplastina</taxon>
        <taxon>Eubodonida</taxon>
        <taxon>Bodonidae</taxon>
        <taxon>Bodo</taxon>
    </lineage>
</organism>
<dbReference type="OMA" id="QIANEMP"/>
<dbReference type="OrthoDB" id="238810at2759"/>
<reference evidence="2" key="1">
    <citation type="submission" date="2015-09" db="EMBL/GenBank/DDBJ databases">
        <authorList>
            <consortium name="Pathogen Informatics"/>
        </authorList>
    </citation>
    <scope>NUCLEOTIDE SEQUENCE [LARGE SCALE GENOMIC DNA]</scope>
    <source>
        <strain evidence="2">Lake Konstanz</strain>
    </source>
</reference>
<proteinExistence type="predicted"/>
<sequence>MAFRQTHLRAQCYYKIIGQSSMGAQLTFARGKLALQQQKLPPVSYASSSGPEMDARIRDSPLWITEPRVASTKHGLEPIAFPGVQPSQQWTHNIVQYYNLDQIANEMPHLHPVSTPHNVGTMTPWQGRMCESLLEIKKKHGYVSNWFATLSEARKLGLLLKKGQVAHRVQRSFLTKVFHISQLSNAPELLTIPFSITGAPVPFPPLTNEVAFRERLGYTGPHLFVGKRLVTNGERMMRPKPNAREIVVPFNGARTFAMQQMPQETESGGGGGEVPPGPIASSLSYQSVRMTHYYNIADVRFPDSFALADAVSSFEAQNPCVPVDGISGEPLTVDSLINLPNIDRCVWFTAAQLLHLGARCGVNAVPVLVPETKTALSDSVWFHVNDLEDPQTALSYVGKM</sequence>
<keyword evidence="2" id="KW-1185">Reference proteome</keyword>
<evidence type="ECO:0000313" key="2">
    <source>
        <dbReference type="Proteomes" id="UP000051952"/>
    </source>
</evidence>